<reference evidence="1" key="1">
    <citation type="submission" date="2020-08" db="EMBL/GenBank/DDBJ databases">
        <title>Multicomponent nature underlies the extraordinary mechanical properties of spider dragline silk.</title>
        <authorList>
            <person name="Kono N."/>
            <person name="Nakamura H."/>
            <person name="Mori M."/>
            <person name="Yoshida Y."/>
            <person name="Ohtoshi R."/>
            <person name="Malay A.D."/>
            <person name="Moran D.A.P."/>
            <person name="Tomita M."/>
            <person name="Numata K."/>
            <person name="Arakawa K."/>
        </authorList>
    </citation>
    <scope>NUCLEOTIDE SEQUENCE</scope>
</reference>
<protein>
    <submittedName>
        <fullName evidence="1">Uncharacterized protein</fullName>
    </submittedName>
</protein>
<keyword evidence="2" id="KW-1185">Reference proteome</keyword>
<evidence type="ECO:0000313" key="2">
    <source>
        <dbReference type="Proteomes" id="UP000887159"/>
    </source>
</evidence>
<sequence>MCSFFSPPPVPTFFLMVPDEYCGEIRKRKTTFLSEQFLLALLMIIHVLSRFLISSMAAEALWLWSEIRGQSVTGSSPDATEDLS</sequence>
<proteinExistence type="predicted"/>
<gene>
    <name evidence="1" type="ORF">TNCV_4959811</name>
</gene>
<comment type="caution">
    <text evidence="1">The sequence shown here is derived from an EMBL/GenBank/DDBJ whole genome shotgun (WGS) entry which is preliminary data.</text>
</comment>
<dbReference type="Proteomes" id="UP000887159">
    <property type="component" value="Unassembled WGS sequence"/>
</dbReference>
<evidence type="ECO:0000313" key="1">
    <source>
        <dbReference type="EMBL" id="GFY13611.1"/>
    </source>
</evidence>
<dbReference type="AlphaFoldDB" id="A0A8X6SSH5"/>
<name>A0A8X6SSH5_TRICX</name>
<dbReference type="EMBL" id="BMAU01021323">
    <property type="protein sequence ID" value="GFY13611.1"/>
    <property type="molecule type" value="Genomic_DNA"/>
</dbReference>
<accession>A0A8X6SSH5</accession>
<organism evidence="1 2">
    <name type="scientific">Trichonephila clavipes</name>
    <name type="common">Golden silk orbweaver</name>
    <name type="synonym">Nephila clavipes</name>
    <dbReference type="NCBI Taxonomy" id="2585209"/>
    <lineage>
        <taxon>Eukaryota</taxon>
        <taxon>Metazoa</taxon>
        <taxon>Ecdysozoa</taxon>
        <taxon>Arthropoda</taxon>
        <taxon>Chelicerata</taxon>
        <taxon>Arachnida</taxon>
        <taxon>Araneae</taxon>
        <taxon>Araneomorphae</taxon>
        <taxon>Entelegynae</taxon>
        <taxon>Araneoidea</taxon>
        <taxon>Nephilidae</taxon>
        <taxon>Trichonephila</taxon>
    </lineage>
</organism>